<name>A0A4Y6PNR4_PERCE</name>
<keyword evidence="2" id="KW-0560">Oxidoreductase</keyword>
<protein>
    <submittedName>
        <fullName evidence="5">SDR family NAD(P)-dependent oxidoreductase</fullName>
    </submittedName>
</protein>
<evidence type="ECO:0000313" key="6">
    <source>
        <dbReference type="Proteomes" id="UP000315995"/>
    </source>
</evidence>
<dbReference type="InterPro" id="IPR002347">
    <property type="entry name" value="SDR_fam"/>
</dbReference>
<dbReference type="PROSITE" id="PS00061">
    <property type="entry name" value="ADH_SHORT"/>
    <property type="match status" value="1"/>
</dbReference>
<dbReference type="Proteomes" id="UP000315995">
    <property type="component" value="Chromosome"/>
</dbReference>
<dbReference type="GO" id="GO:0016491">
    <property type="term" value="F:oxidoreductase activity"/>
    <property type="evidence" value="ECO:0007669"/>
    <property type="project" value="UniProtKB-KW"/>
</dbReference>
<dbReference type="CDD" id="cd05233">
    <property type="entry name" value="SDR_c"/>
    <property type="match status" value="1"/>
</dbReference>
<sequence>MTFEQEGTNVLQASKPSTVVVFMLVVLVELWRSPATGVDTLDTLETIIITGASRGIGAATARRLAGPNRRLILLARSEDKLAALCDEINAQGATAEHLGADLSSVELAAEAASTLVERTEHVDALVLNAGMSNDKLFDNSTMDDIEYELGVNYMAPVTLLHSLMPLLEASGGSAVFVGSLTALMPFPSNATYAASKAALLALVRSLRVEMDESGVHFGIVLPGATETEATAGKSSIVPHMSADKVAKAIERCLDNREGVIIPGLGNRLAATFFQEFPELSEKLLKPLKTKLIPGFDGYSKS</sequence>
<feature type="domain" description="Ketoreductase" evidence="4">
    <location>
        <begin position="45"/>
        <end position="225"/>
    </location>
</feature>
<dbReference type="GO" id="GO:0016020">
    <property type="term" value="C:membrane"/>
    <property type="evidence" value="ECO:0007669"/>
    <property type="project" value="TreeGrafter"/>
</dbReference>
<evidence type="ECO:0000313" key="5">
    <source>
        <dbReference type="EMBL" id="QDG49445.1"/>
    </source>
</evidence>
<dbReference type="InterPro" id="IPR020904">
    <property type="entry name" value="Sc_DH/Rdtase_CS"/>
</dbReference>
<evidence type="ECO:0000256" key="3">
    <source>
        <dbReference type="RuleBase" id="RU000363"/>
    </source>
</evidence>
<dbReference type="EMBL" id="CP041186">
    <property type="protein sequence ID" value="QDG49445.1"/>
    <property type="molecule type" value="Genomic_DNA"/>
</dbReference>
<accession>A0A4Y6PNR4</accession>
<dbReference type="PANTHER" id="PTHR44196:SF1">
    <property type="entry name" value="DEHYDROGENASE_REDUCTASE SDR FAMILY MEMBER 7B"/>
    <property type="match status" value="1"/>
</dbReference>
<dbReference type="AlphaFoldDB" id="A0A4Y6PNR4"/>
<accession>A0A5B8Y3P4</accession>
<dbReference type="InterPro" id="IPR057326">
    <property type="entry name" value="KR_dom"/>
</dbReference>
<dbReference type="PANTHER" id="PTHR44196">
    <property type="entry name" value="DEHYDROGENASE/REDUCTASE SDR FAMILY MEMBER 7B"/>
    <property type="match status" value="1"/>
</dbReference>
<dbReference type="SUPFAM" id="SSF51735">
    <property type="entry name" value="NAD(P)-binding Rossmann-fold domains"/>
    <property type="match status" value="1"/>
</dbReference>
<evidence type="ECO:0000256" key="2">
    <source>
        <dbReference type="ARBA" id="ARBA00023002"/>
    </source>
</evidence>
<organism evidence="5 6">
    <name type="scientific">Persicimonas caeni</name>
    <dbReference type="NCBI Taxonomy" id="2292766"/>
    <lineage>
        <taxon>Bacteria</taxon>
        <taxon>Deltaproteobacteria</taxon>
        <taxon>Bradymonadales</taxon>
        <taxon>Bradymonadaceae</taxon>
        <taxon>Persicimonas</taxon>
    </lineage>
</organism>
<dbReference type="InterPro" id="IPR036291">
    <property type="entry name" value="NAD(P)-bd_dom_sf"/>
</dbReference>
<gene>
    <name evidence="5" type="ORF">FIV42_01435</name>
</gene>
<keyword evidence="6" id="KW-1185">Reference proteome</keyword>
<dbReference type="Gene3D" id="3.40.50.720">
    <property type="entry name" value="NAD(P)-binding Rossmann-like Domain"/>
    <property type="match status" value="1"/>
</dbReference>
<evidence type="ECO:0000256" key="1">
    <source>
        <dbReference type="ARBA" id="ARBA00006484"/>
    </source>
</evidence>
<dbReference type="Pfam" id="PF00106">
    <property type="entry name" value="adh_short"/>
    <property type="match status" value="1"/>
</dbReference>
<dbReference type="PRINTS" id="PR00081">
    <property type="entry name" value="GDHRDH"/>
</dbReference>
<proteinExistence type="inferred from homology"/>
<comment type="similarity">
    <text evidence="1 3">Belongs to the short-chain dehydrogenases/reductases (SDR) family.</text>
</comment>
<evidence type="ECO:0000259" key="4">
    <source>
        <dbReference type="SMART" id="SM00822"/>
    </source>
</evidence>
<reference evidence="5 6" key="1">
    <citation type="submission" date="2019-06" db="EMBL/GenBank/DDBJ databases">
        <title>Persicimonas caeni gen. nov., sp. nov., a predatory bacterium isolated from solar saltern.</title>
        <authorList>
            <person name="Wang S."/>
        </authorList>
    </citation>
    <scope>NUCLEOTIDE SEQUENCE [LARGE SCALE GENOMIC DNA]</scope>
    <source>
        <strain evidence="5 6">YN101</strain>
    </source>
</reference>
<dbReference type="OrthoDB" id="9804774at2"/>
<dbReference type="SMART" id="SM00822">
    <property type="entry name" value="PKS_KR"/>
    <property type="match status" value="1"/>
</dbReference>
<dbReference type="PRINTS" id="PR00080">
    <property type="entry name" value="SDRFAMILY"/>
</dbReference>